<gene>
    <name evidence="1" type="ORF">O3P69_015863</name>
</gene>
<evidence type="ECO:0000313" key="1">
    <source>
        <dbReference type="EMBL" id="KAK8383701.1"/>
    </source>
</evidence>
<name>A0AAW0T8L1_SCYPA</name>
<proteinExistence type="predicted"/>
<evidence type="ECO:0000313" key="2">
    <source>
        <dbReference type="Proteomes" id="UP001487740"/>
    </source>
</evidence>
<dbReference type="EMBL" id="JARAKH010000036">
    <property type="protein sequence ID" value="KAK8383701.1"/>
    <property type="molecule type" value="Genomic_DNA"/>
</dbReference>
<organism evidence="1 2">
    <name type="scientific">Scylla paramamosain</name>
    <name type="common">Mud crab</name>
    <dbReference type="NCBI Taxonomy" id="85552"/>
    <lineage>
        <taxon>Eukaryota</taxon>
        <taxon>Metazoa</taxon>
        <taxon>Ecdysozoa</taxon>
        <taxon>Arthropoda</taxon>
        <taxon>Crustacea</taxon>
        <taxon>Multicrustacea</taxon>
        <taxon>Malacostraca</taxon>
        <taxon>Eumalacostraca</taxon>
        <taxon>Eucarida</taxon>
        <taxon>Decapoda</taxon>
        <taxon>Pleocyemata</taxon>
        <taxon>Brachyura</taxon>
        <taxon>Eubrachyura</taxon>
        <taxon>Portunoidea</taxon>
        <taxon>Portunidae</taxon>
        <taxon>Portuninae</taxon>
        <taxon>Scylla</taxon>
    </lineage>
</organism>
<sequence>MLLLLLQQEQHTMTEAAATHTHMTITPNTSPLIGRQMLLTHTLDGNDSHLLPWGGHTNMMLTGTHTNPPSMPQEVWWGAGGLKRGAGHGEASVSDR</sequence>
<reference evidence="1 2" key="1">
    <citation type="submission" date="2023-03" db="EMBL/GenBank/DDBJ databases">
        <title>High-quality genome of Scylla paramamosain provides insights in environmental adaptation.</title>
        <authorList>
            <person name="Zhang L."/>
        </authorList>
    </citation>
    <scope>NUCLEOTIDE SEQUENCE [LARGE SCALE GENOMIC DNA]</scope>
    <source>
        <strain evidence="1">LZ_2023a</strain>
        <tissue evidence="1">Muscle</tissue>
    </source>
</reference>
<keyword evidence="2" id="KW-1185">Reference proteome</keyword>
<comment type="caution">
    <text evidence="1">The sequence shown here is derived from an EMBL/GenBank/DDBJ whole genome shotgun (WGS) entry which is preliminary data.</text>
</comment>
<protein>
    <submittedName>
        <fullName evidence="1">Uncharacterized protein</fullName>
    </submittedName>
</protein>
<dbReference type="Proteomes" id="UP001487740">
    <property type="component" value="Unassembled WGS sequence"/>
</dbReference>
<dbReference type="AlphaFoldDB" id="A0AAW0T8L1"/>
<accession>A0AAW0T8L1</accession>